<dbReference type="PROSITE" id="PS50835">
    <property type="entry name" value="IG_LIKE"/>
    <property type="match status" value="4"/>
</dbReference>
<reference evidence="6 7" key="1">
    <citation type="journal article" date="2022" name="Gigascience">
        <title>A chromosome-level genome assembly and annotation of the desert horned lizard, Phrynosoma platyrhinos, provides insight into chromosomal rearrangements among reptiles.</title>
        <authorList>
            <person name="Koochekian N."/>
            <person name="Ascanio A."/>
            <person name="Farleigh K."/>
            <person name="Card D.C."/>
            <person name="Schield D.R."/>
            <person name="Castoe T.A."/>
            <person name="Jezkova T."/>
        </authorList>
    </citation>
    <scope>NUCLEOTIDE SEQUENCE [LARGE SCALE GENOMIC DNA]</scope>
    <source>
        <strain evidence="6">NK-2021</strain>
    </source>
</reference>
<dbReference type="SMART" id="SM00409">
    <property type="entry name" value="IG"/>
    <property type="match status" value="4"/>
</dbReference>
<evidence type="ECO:0000313" key="7">
    <source>
        <dbReference type="Proteomes" id="UP000826234"/>
    </source>
</evidence>
<proteinExistence type="predicted"/>
<name>A0ABQ7SV43_PHRPL</name>
<feature type="domain" description="Ig-like" evidence="5">
    <location>
        <begin position="359"/>
        <end position="442"/>
    </location>
</feature>
<dbReference type="EMBL" id="JAIPUX010003289">
    <property type="protein sequence ID" value="KAH0621195.1"/>
    <property type="molecule type" value="Genomic_DNA"/>
</dbReference>
<keyword evidence="4" id="KW-1015">Disulfide bond</keyword>
<feature type="domain" description="Ig-like" evidence="5">
    <location>
        <begin position="21"/>
        <end position="112"/>
    </location>
</feature>
<protein>
    <recommendedName>
        <fullName evidence="5">Ig-like domain-containing protein</fullName>
    </recommendedName>
</protein>
<dbReference type="PANTHER" id="PTHR35971:SF5">
    <property type="entry name" value="OBSCURIN LIKE CYTOSKELETAL ADAPTOR 1"/>
    <property type="match status" value="1"/>
</dbReference>
<accession>A0ABQ7SV43</accession>
<keyword evidence="7" id="KW-1185">Reference proteome</keyword>
<organism evidence="6 7">
    <name type="scientific">Phrynosoma platyrhinos</name>
    <name type="common">Desert horned lizard</name>
    <dbReference type="NCBI Taxonomy" id="52577"/>
    <lineage>
        <taxon>Eukaryota</taxon>
        <taxon>Metazoa</taxon>
        <taxon>Chordata</taxon>
        <taxon>Craniata</taxon>
        <taxon>Vertebrata</taxon>
        <taxon>Euteleostomi</taxon>
        <taxon>Lepidosauria</taxon>
        <taxon>Squamata</taxon>
        <taxon>Bifurcata</taxon>
        <taxon>Unidentata</taxon>
        <taxon>Episquamata</taxon>
        <taxon>Toxicofera</taxon>
        <taxon>Iguania</taxon>
        <taxon>Phrynosomatidae</taxon>
        <taxon>Phrynosomatinae</taxon>
        <taxon>Phrynosoma</taxon>
    </lineage>
</organism>
<dbReference type="InterPro" id="IPR003598">
    <property type="entry name" value="Ig_sub2"/>
</dbReference>
<evidence type="ECO:0000259" key="5">
    <source>
        <dbReference type="PROSITE" id="PS50835"/>
    </source>
</evidence>
<evidence type="ECO:0000256" key="2">
    <source>
        <dbReference type="ARBA" id="ARBA00022490"/>
    </source>
</evidence>
<dbReference type="InterPro" id="IPR013783">
    <property type="entry name" value="Ig-like_fold"/>
</dbReference>
<dbReference type="Gene3D" id="2.60.40.10">
    <property type="entry name" value="Immunoglobulins"/>
    <property type="match status" value="4"/>
</dbReference>
<dbReference type="SUPFAM" id="SSF48726">
    <property type="entry name" value="Immunoglobulin"/>
    <property type="match status" value="4"/>
</dbReference>
<evidence type="ECO:0000256" key="3">
    <source>
        <dbReference type="ARBA" id="ARBA00022553"/>
    </source>
</evidence>
<dbReference type="Pfam" id="PF07679">
    <property type="entry name" value="I-set"/>
    <property type="match status" value="4"/>
</dbReference>
<feature type="domain" description="Ig-like" evidence="5">
    <location>
        <begin position="270"/>
        <end position="350"/>
    </location>
</feature>
<evidence type="ECO:0000313" key="6">
    <source>
        <dbReference type="EMBL" id="KAH0621195.1"/>
    </source>
</evidence>
<keyword evidence="3" id="KW-0597">Phosphoprotein</keyword>
<keyword evidence="2" id="KW-0963">Cytoplasm</keyword>
<comment type="caution">
    <text evidence="6">The sequence shown here is derived from an EMBL/GenBank/DDBJ whole genome shotgun (WGS) entry which is preliminary data.</text>
</comment>
<dbReference type="InterPro" id="IPR052385">
    <property type="entry name" value="Obscurin/Obscurin-like_Reg"/>
</dbReference>
<dbReference type="InterPro" id="IPR003599">
    <property type="entry name" value="Ig_sub"/>
</dbReference>
<feature type="domain" description="Ig-like" evidence="5">
    <location>
        <begin position="126"/>
        <end position="210"/>
    </location>
</feature>
<dbReference type="InterPro" id="IPR007110">
    <property type="entry name" value="Ig-like_dom"/>
</dbReference>
<evidence type="ECO:0000256" key="4">
    <source>
        <dbReference type="ARBA" id="ARBA00023157"/>
    </source>
</evidence>
<feature type="non-terminal residue" evidence="6">
    <location>
        <position position="1"/>
    </location>
</feature>
<dbReference type="PANTHER" id="PTHR35971">
    <property type="entry name" value="SI:DKEY-31G6.6"/>
    <property type="match status" value="1"/>
</dbReference>
<sequence>SLASANCILTESAMDVFGGAPRFLAYPRTFTVQSGANAVLKWQVAGEPRPSIVWEKDGSELELSSGRIIVKADGDAYSLLVSQAGPTDSGRYVCKAKNCVGETYAAATLKVEATELKPKGDLDAQPPVFLSRPVSAQVAWGEDVTFACRVSGQLSWEKDGHKLSDIFESSHYKVATEPDDWHSLHIYNTRLPDAGVYMCRAQNSFGETMAAAVLLVDSVVCHDESFQDAPPNCHFKKHPEAQDAKRRRCHPEQNMLSETRQNGEIIPGLPTTKAFTVNEGKHAKFRCYVTGKPKPEIVWQKDGKVLSPGRRHLLYEDREGYFILKVLYCTARDCGLYVCSACNTAGQTLSSVRLHVKEPRVRFQAPLVDVEVFERQDAILECQVPLETIPTVWYLEDKRLHPSPKYLIEERGLLRRLTVRDARADDDGIYLCEMEGKSRSIGELSVQGEKNLEKR</sequence>
<dbReference type="InterPro" id="IPR036179">
    <property type="entry name" value="Ig-like_dom_sf"/>
</dbReference>
<evidence type="ECO:0000256" key="1">
    <source>
        <dbReference type="ARBA" id="ARBA00004496"/>
    </source>
</evidence>
<dbReference type="InterPro" id="IPR013098">
    <property type="entry name" value="Ig_I-set"/>
</dbReference>
<dbReference type="Proteomes" id="UP000826234">
    <property type="component" value="Unassembled WGS sequence"/>
</dbReference>
<dbReference type="SMART" id="SM00408">
    <property type="entry name" value="IGc2"/>
    <property type="match status" value="4"/>
</dbReference>
<gene>
    <name evidence="6" type="ORF">JD844_022253</name>
</gene>
<comment type="subcellular location">
    <subcellularLocation>
        <location evidence="1">Cytoplasm</location>
    </subcellularLocation>
</comment>